<dbReference type="AlphaFoldDB" id="A0A0Q3HLA9"/>
<dbReference type="InterPro" id="IPR043316">
    <property type="entry name" value="RAR1"/>
</dbReference>
<evidence type="ECO:0000256" key="3">
    <source>
        <dbReference type="ARBA" id="ARBA00022833"/>
    </source>
</evidence>
<gene>
    <name evidence="5" type="ORF">BRADI_1g75162v3</name>
</gene>
<name>A0A0Q3HLA9_BRADI</name>
<organism evidence="5">
    <name type="scientific">Brachypodium distachyon</name>
    <name type="common">Purple false brome</name>
    <name type="synonym">Trachynia distachya</name>
    <dbReference type="NCBI Taxonomy" id="15368"/>
    <lineage>
        <taxon>Eukaryota</taxon>
        <taxon>Viridiplantae</taxon>
        <taxon>Streptophyta</taxon>
        <taxon>Embryophyta</taxon>
        <taxon>Tracheophyta</taxon>
        <taxon>Spermatophyta</taxon>
        <taxon>Magnoliopsida</taxon>
        <taxon>Liliopsida</taxon>
        <taxon>Poales</taxon>
        <taxon>Poaceae</taxon>
        <taxon>BOP clade</taxon>
        <taxon>Pooideae</taxon>
        <taxon>Stipodae</taxon>
        <taxon>Brachypodieae</taxon>
        <taxon>Brachypodium</taxon>
    </lineage>
</organism>
<evidence type="ECO:0000256" key="2">
    <source>
        <dbReference type="ARBA" id="ARBA00022737"/>
    </source>
</evidence>
<dbReference type="PANTHER" id="PTHR47895:SF2">
    <property type="entry name" value="CYSTEINE AND HISTIDINE-RICH DOMAIN-CONTAINING PROTEIN RAR1"/>
    <property type="match status" value="1"/>
</dbReference>
<keyword evidence="2" id="KW-0677">Repeat</keyword>
<evidence type="ECO:0000313" key="7">
    <source>
        <dbReference type="Proteomes" id="UP000008810"/>
    </source>
</evidence>
<dbReference type="EnsemblPlants" id="KQK23648">
    <property type="protein sequence ID" value="KQK23648"/>
    <property type="gene ID" value="BRADI_1g75162v3"/>
</dbReference>
<dbReference type="Pfam" id="PF04968">
    <property type="entry name" value="CHORD"/>
    <property type="match status" value="1"/>
</dbReference>
<dbReference type="STRING" id="15368.A0A0Q3HLA9"/>
<dbReference type="GO" id="GO:0046872">
    <property type="term" value="F:metal ion binding"/>
    <property type="evidence" value="ECO:0007669"/>
    <property type="project" value="UniProtKB-KW"/>
</dbReference>
<accession>A0A0Q3HLA9</accession>
<dbReference type="PROSITE" id="PS51401">
    <property type="entry name" value="CHORD"/>
    <property type="match status" value="1"/>
</dbReference>
<evidence type="ECO:0000313" key="5">
    <source>
        <dbReference type="EMBL" id="KQK23648.1"/>
    </source>
</evidence>
<reference evidence="5 6" key="1">
    <citation type="journal article" date="2010" name="Nature">
        <title>Genome sequencing and analysis of the model grass Brachypodium distachyon.</title>
        <authorList>
            <consortium name="International Brachypodium Initiative"/>
        </authorList>
    </citation>
    <scope>NUCLEOTIDE SEQUENCE [LARGE SCALE GENOMIC DNA]</scope>
    <source>
        <strain evidence="5 6">Bd21</strain>
    </source>
</reference>
<proteinExistence type="predicted"/>
<dbReference type="InParanoid" id="A0A0Q3HLA9"/>
<sequence>MYSTDGIVCLLVLDDDEKDNHDSACDYHPGPAVFHDRMRGSKCCDVHVKEFDEFMEIPACTKGWHIMLMRYCGVNSHHA</sequence>
<evidence type="ECO:0000313" key="6">
    <source>
        <dbReference type="EnsemblPlants" id="KQK23648"/>
    </source>
</evidence>
<reference evidence="5" key="2">
    <citation type="submission" date="2017-06" db="EMBL/GenBank/DDBJ databases">
        <title>WGS assembly of Brachypodium distachyon.</title>
        <authorList>
            <consortium name="The International Brachypodium Initiative"/>
            <person name="Lucas S."/>
            <person name="Harmon-Smith M."/>
            <person name="Lail K."/>
            <person name="Tice H."/>
            <person name="Grimwood J."/>
            <person name="Bruce D."/>
            <person name="Barry K."/>
            <person name="Shu S."/>
            <person name="Lindquist E."/>
            <person name="Wang M."/>
            <person name="Pitluck S."/>
            <person name="Vogel J.P."/>
            <person name="Garvin D.F."/>
            <person name="Mockler T.C."/>
            <person name="Schmutz J."/>
            <person name="Rokhsar D."/>
            <person name="Bevan M.W."/>
        </authorList>
    </citation>
    <scope>NUCLEOTIDE SEQUENCE</scope>
    <source>
        <strain evidence="5">Bd21</strain>
    </source>
</reference>
<keyword evidence="3" id="KW-0862">Zinc</keyword>
<feature type="domain" description="CHORD" evidence="4">
    <location>
        <begin position="1"/>
        <end position="65"/>
    </location>
</feature>
<keyword evidence="1" id="KW-0479">Metal-binding</keyword>
<evidence type="ECO:0000259" key="4">
    <source>
        <dbReference type="PROSITE" id="PS51401"/>
    </source>
</evidence>
<protein>
    <recommendedName>
        <fullName evidence="4">CHORD domain-containing protein</fullName>
    </recommendedName>
</protein>
<dbReference type="OrthoDB" id="1925302at2759"/>
<dbReference type="FunFam" id="4.10.1130.20:FF:000003">
    <property type="entry name" value="Cysteine and histidine-rich domain-containing protein RAR1"/>
    <property type="match status" value="1"/>
</dbReference>
<dbReference type="PANTHER" id="PTHR47895">
    <property type="entry name" value="CYSTEINE AND HISTIDINE-RICH DOMAIN-CONTAINING PROTEIN RAR1"/>
    <property type="match status" value="1"/>
</dbReference>
<dbReference type="EMBL" id="CM000880">
    <property type="protein sequence ID" value="KQK23648.1"/>
    <property type="molecule type" value="Genomic_DNA"/>
</dbReference>
<dbReference type="InterPro" id="IPR007051">
    <property type="entry name" value="CHORD_dom"/>
</dbReference>
<reference evidence="6" key="3">
    <citation type="submission" date="2018-08" db="UniProtKB">
        <authorList>
            <consortium name="EnsemblPlants"/>
        </authorList>
    </citation>
    <scope>IDENTIFICATION</scope>
    <source>
        <strain evidence="6">cv. Bd21</strain>
    </source>
</reference>
<dbReference type="Proteomes" id="UP000008810">
    <property type="component" value="Chromosome 1"/>
</dbReference>
<dbReference type="Gramene" id="KQK23648">
    <property type="protein sequence ID" value="KQK23648"/>
    <property type="gene ID" value="BRADI_1g75162v3"/>
</dbReference>
<dbReference type="Gene3D" id="4.10.1130.20">
    <property type="match status" value="1"/>
</dbReference>
<keyword evidence="7" id="KW-1185">Reference proteome</keyword>
<evidence type="ECO:0000256" key="1">
    <source>
        <dbReference type="ARBA" id="ARBA00022723"/>
    </source>
</evidence>